<name>A0A5J4Z3R1_PORPP</name>
<evidence type="ECO:0000256" key="1">
    <source>
        <dbReference type="SAM" id="MobiDB-lite"/>
    </source>
</evidence>
<feature type="region of interest" description="Disordered" evidence="1">
    <location>
        <begin position="256"/>
        <end position="297"/>
    </location>
</feature>
<feature type="compositionally biased region" description="Basic and acidic residues" evidence="1">
    <location>
        <begin position="279"/>
        <end position="288"/>
    </location>
</feature>
<keyword evidence="3" id="KW-1185">Reference proteome</keyword>
<dbReference type="Proteomes" id="UP000324585">
    <property type="component" value="Unassembled WGS sequence"/>
</dbReference>
<sequence>MGIMAPAVARNLYRRADCMGAAFFALARASSSVAALLRSQTVTAAVHKTSNDSGWYASPRRQRVRRDGADLRIKAFHHCARVSQGSEADGKWQFLDEPAEVQPESPPKKATPENREGPGPKKKGTKFNPKAVNPQHAALWKAAQTQGDEAGSDSSLASWKDSYDFTYVSEGTDRVMELIEVAKKRGYSPHPKSKEFFMVGSPQKAVRVRDFILEAAEQDPDLSEFLTSKIGGMAHLVECLSFTYLYKELQIAEFEPEEPDEEFPEGPGLGFGLDPVEDDTNKDQESTEHTFTVIGRK</sequence>
<evidence type="ECO:0000313" key="2">
    <source>
        <dbReference type="EMBL" id="KAA8497858.1"/>
    </source>
</evidence>
<gene>
    <name evidence="2" type="ORF">FVE85_5443</name>
</gene>
<organism evidence="2 3">
    <name type="scientific">Porphyridium purpureum</name>
    <name type="common">Red alga</name>
    <name type="synonym">Porphyridium cruentum</name>
    <dbReference type="NCBI Taxonomy" id="35688"/>
    <lineage>
        <taxon>Eukaryota</taxon>
        <taxon>Rhodophyta</taxon>
        <taxon>Bangiophyceae</taxon>
        <taxon>Porphyridiales</taxon>
        <taxon>Porphyridiaceae</taxon>
        <taxon>Porphyridium</taxon>
    </lineage>
</organism>
<reference evidence="3" key="1">
    <citation type="journal article" date="2019" name="Nat. Commun.">
        <title>Expansion of phycobilisome linker gene families in mesophilic red algae.</title>
        <authorList>
            <person name="Lee J."/>
            <person name="Kim D."/>
            <person name="Bhattacharya D."/>
            <person name="Yoon H.S."/>
        </authorList>
    </citation>
    <scope>NUCLEOTIDE SEQUENCE [LARGE SCALE GENOMIC DNA]</scope>
    <source>
        <strain evidence="3">CCMP 1328</strain>
    </source>
</reference>
<feature type="compositionally biased region" description="Basic and acidic residues" evidence="1">
    <location>
        <begin position="106"/>
        <end position="119"/>
    </location>
</feature>
<feature type="region of interest" description="Disordered" evidence="1">
    <location>
        <begin position="98"/>
        <end position="130"/>
    </location>
</feature>
<accession>A0A5J4Z3R1</accession>
<evidence type="ECO:0000313" key="3">
    <source>
        <dbReference type="Proteomes" id="UP000324585"/>
    </source>
</evidence>
<protein>
    <submittedName>
        <fullName evidence="2">Uncharacterized protein</fullName>
    </submittedName>
</protein>
<comment type="caution">
    <text evidence="2">The sequence shown here is derived from an EMBL/GenBank/DDBJ whole genome shotgun (WGS) entry which is preliminary data.</text>
</comment>
<proteinExistence type="predicted"/>
<dbReference type="EMBL" id="VRMN01000001">
    <property type="protein sequence ID" value="KAA8497858.1"/>
    <property type="molecule type" value="Genomic_DNA"/>
</dbReference>
<dbReference type="AlphaFoldDB" id="A0A5J4Z3R1"/>